<comment type="caution">
    <text evidence="2">The sequence shown here is derived from an EMBL/GenBank/DDBJ whole genome shotgun (WGS) entry which is preliminary data.</text>
</comment>
<evidence type="ECO:0000313" key="3">
    <source>
        <dbReference type="Proteomes" id="UP000265520"/>
    </source>
</evidence>
<dbReference type="AlphaFoldDB" id="A0A392W5K5"/>
<sequence>MKSLTVSWTGEEESEEEVDLETAKHIK</sequence>
<accession>A0A392W5K5</accession>
<organism evidence="2 3">
    <name type="scientific">Trifolium medium</name>
    <dbReference type="NCBI Taxonomy" id="97028"/>
    <lineage>
        <taxon>Eukaryota</taxon>
        <taxon>Viridiplantae</taxon>
        <taxon>Streptophyta</taxon>
        <taxon>Embryophyta</taxon>
        <taxon>Tracheophyta</taxon>
        <taxon>Spermatophyta</taxon>
        <taxon>Magnoliopsida</taxon>
        <taxon>eudicotyledons</taxon>
        <taxon>Gunneridae</taxon>
        <taxon>Pentapetalae</taxon>
        <taxon>rosids</taxon>
        <taxon>fabids</taxon>
        <taxon>Fabales</taxon>
        <taxon>Fabaceae</taxon>
        <taxon>Papilionoideae</taxon>
        <taxon>50 kb inversion clade</taxon>
        <taxon>NPAAA clade</taxon>
        <taxon>Hologalegina</taxon>
        <taxon>IRL clade</taxon>
        <taxon>Trifolieae</taxon>
        <taxon>Trifolium</taxon>
    </lineage>
</organism>
<feature type="compositionally biased region" description="Acidic residues" evidence="1">
    <location>
        <begin position="10"/>
        <end position="20"/>
    </location>
</feature>
<evidence type="ECO:0000313" key="2">
    <source>
        <dbReference type="EMBL" id="MCI95617.1"/>
    </source>
</evidence>
<reference evidence="2 3" key="1">
    <citation type="journal article" date="2018" name="Front. Plant Sci.">
        <title>Red Clover (Trifolium pratense) and Zigzag Clover (T. medium) - A Picture of Genomic Similarities and Differences.</title>
        <authorList>
            <person name="Dluhosova J."/>
            <person name="Istvanek J."/>
            <person name="Nedelnik J."/>
            <person name="Repkova J."/>
        </authorList>
    </citation>
    <scope>NUCLEOTIDE SEQUENCE [LARGE SCALE GENOMIC DNA]</scope>
    <source>
        <strain evidence="3">cv. 10/8</strain>
        <tissue evidence="2">Leaf</tissue>
    </source>
</reference>
<proteinExistence type="predicted"/>
<dbReference type="EMBL" id="LXQA011392033">
    <property type="protein sequence ID" value="MCI95617.1"/>
    <property type="molecule type" value="Genomic_DNA"/>
</dbReference>
<protein>
    <submittedName>
        <fullName evidence="2">Uncharacterized protein</fullName>
    </submittedName>
</protein>
<evidence type="ECO:0000256" key="1">
    <source>
        <dbReference type="SAM" id="MobiDB-lite"/>
    </source>
</evidence>
<name>A0A392W5K5_9FABA</name>
<dbReference type="Proteomes" id="UP000265520">
    <property type="component" value="Unassembled WGS sequence"/>
</dbReference>
<feature type="region of interest" description="Disordered" evidence="1">
    <location>
        <begin position="1"/>
        <end position="27"/>
    </location>
</feature>
<feature type="non-terminal residue" evidence="2">
    <location>
        <position position="27"/>
    </location>
</feature>
<keyword evidence="3" id="KW-1185">Reference proteome</keyword>